<evidence type="ECO:0000313" key="1">
    <source>
        <dbReference type="EMBL" id="SFF25294.1"/>
    </source>
</evidence>
<dbReference type="STRING" id="500610.SAMN02799615_02871"/>
<dbReference type="AlphaFoldDB" id="A0A1I2H540"/>
<dbReference type="Proteomes" id="UP000199477">
    <property type="component" value="Unassembled WGS sequence"/>
</dbReference>
<dbReference type="RefSeq" id="WP_026634998.1">
    <property type="nucleotide sequence ID" value="NZ_FONH01000011.1"/>
</dbReference>
<keyword evidence="2" id="KW-1185">Reference proteome</keyword>
<accession>A0A1I2H540</accession>
<reference evidence="2" key="1">
    <citation type="submission" date="2016-10" db="EMBL/GenBank/DDBJ databases">
        <authorList>
            <person name="Varghese N."/>
            <person name="Submissions S."/>
        </authorList>
    </citation>
    <scope>NUCLEOTIDE SEQUENCE [LARGE SCALE GENOMIC DNA]</scope>
    <source>
        <strain evidence="2">UNC178MFTsu3.1</strain>
    </source>
</reference>
<name>A0A1I2H540_9GAMM</name>
<protein>
    <submittedName>
        <fullName evidence="1">Uncharacterized protein</fullName>
    </submittedName>
</protein>
<evidence type="ECO:0000313" key="2">
    <source>
        <dbReference type="Proteomes" id="UP000199477"/>
    </source>
</evidence>
<dbReference type="EMBL" id="FONH01000011">
    <property type="protein sequence ID" value="SFF25294.1"/>
    <property type="molecule type" value="Genomic_DNA"/>
</dbReference>
<sequence length="130" mass="14183">MSGMDAFAIRQRANDGRRIALTLPDGSPTEHWLQIRSRWSDAFRQARDDAMQQVARLAQAGEAELETALEQSTLAVRSALVSAWSFDEPCVTDNVQAFLREAPQIAELVDRAGADDPAFFGNAFASSPTG</sequence>
<organism evidence="1 2">
    <name type="scientific">Dyella marensis</name>
    <dbReference type="NCBI Taxonomy" id="500610"/>
    <lineage>
        <taxon>Bacteria</taxon>
        <taxon>Pseudomonadati</taxon>
        <taxon>Pseudomonadota</taxon>
        <taxon>Gammaproteobacteria</taxon>
        <taxon>Lysobacterales</taxon>
        <taxon>Rhodanobacteraceae</taxon>
        <taxon>Dyella</taxon>
    </lineage>
</organism>
<proteinExistence type="predicted"/>
<gene>
    <name evidence="1" type="ORF">SAMN02799615_02871</name>
</gene>